<accession>A0A482WIC5</accession>
<dbReference type="InParanoid" id="A0A482WIC5"/>
<feature type="compositionally biased region" description="Polar residues" evidence="3">
    <location>
        <begin position="173"/>
        <end position="182"/>
    </location>
</feature>
<dbReference type="InterPro" id="IPR039900">
    <property type="entry name" value="Pat1-like"/>
</dbReference>
<gene>
    <name evidence="4" type="ORF">LSTR_LSTR007609</name>
</gene>
<feature type="region of interest" description="Disordered" evidence="3">
    <location>
        <begin position="54"/>
        <end position="77"/>
    </location>
</feature>
<evidence type="ECO:0000256" key="3">
    <source>
        <dbReference type="SAM" id="MobiDB-lite"/>
    </source>
</evidence>
<comment type="subcellular location">
    <subcellularLocation>
        <location evidence="1">Cytoplasm</location>
        <location evidence="1">P-body</location>
    </subcellularLocation>
</comment>
<dbReference type="Proteomes" id="UP000291343">
    <property type="component" value="Unassembled WGS sequence"/>
</dbReference>
<evidence type="ECO:0008006" key="6">
    <source>
        <dbReference type="Google" id="ProtNLM"/>
    </source>
</evidence>
<keyword evidence="5" id="KW-1185">Reference proteome</keyword>
<evidence type="ECO:0000256" key="1">
    <source>
        <dbReference type="ARBA" id="ARBA00004201"/>
    </source>
</evidence>
<name>A0A482WIC5_LAOST</name>
<dbReference type="STRING" id="195883.A0A482WIC5"/>
<dbReference type="AlphaFoldDB" id="A0A482WIC5"/>
<dbReference type="GO" id="GO:0033962">
    <property type="term" value="P:P-body assembly"/>
    <property type="evidence" value="ECO:0007669"/>
    <property type="project" value="TreeGrafter"/>
</dbReference>
<protein>
    <recommendedName>
        <fullName evidence="6">mRNA decay factor PAT1 domain-containing protein</fullName>
    </recommendedName>
</protein>
<dbReference type="PANTHER" id="PTHR21551:SF0">
    <property type="entry name" value="PROTEIN ASSOCIATED WITH TOPO II RELATED-1, ISOFORM A"/>
    <property type="match status" value="1"/>
</dbReference>
<keyword evidence="2" id="KW-0963">Cytoplasm</keyword>
<proteinExistence type="predicted"/>
<evidence type="ECO:0000313" key="5">
    <source>
        <dbReference type="Proteomes" id="UP000291343"/>
    </source>
</evidence>
<organism evidence="4 5">
    <name type="scientific">Laodelphax striatellus</name>
    <name type="common">Small brown planthopper</name>
    <name type="synonym">Delphax striatella</name>
    <dbReference type="NCBI Taxonomy" id="195883"/>
    <lineage>
        <taxon>Eukaryota</taxon>
        <taxon>Metazoa</taxon>
        <taxon>Ecdysozoa</taxon>
        <taxon>Arthropoda</taxon>
        <taxon>Hexapoda</taxon>
        <taxon>Insecta</taxon>
        <taxon>Pterygota</taxon>
        <taxon>Neoptera</taxon>
        <taxon>Paraneoptera</taxon>
        <taxon>Hemiptera</taxon>
        <taxon>Auchenorrhyncha</taxon>
        <taxon>Fulgoroidea</taxon>
        <taxon>Delphacidae</taxon>
        <taxon>Criomorphinae</taxon>
        <taxon>Laodelphax</taxon>
    </lineage>
</organism>
<feature type="region of interest" description="Disordered" evidence="3">
    <location>
        <begin position="172"/>
        <end position="218"/>
    </location>
</feature>
<feature type="compositionally biased region" description="Basic and acidic residues" evidence="3">
    <location>
        <begin position="54"/>
        <end position="71"/>
    </location>
</feature>
<dbReference type="PANTHER" id="PTHR21551">
    <property type="entry name" value="TOPOISOMERASE II-ASSOCIATED PROTEIN PAT1"/>
    <property type="match status" value="1"/>
</dbReference>
<evidence type="ECO:0000313" key="4">
    <source>
        <dbReference type="EMBL" id="RZF33264.1"/>
    </source>
</evidence>
<dbReference type="GO" id="GO:0000290">
    <property type="term" value="P:deadenylation-dependent decapping of nuclear-transcribed mRNA"/>
    <property type="evidence" value="ECO:0007669"/>
    <property type="project" value="InterPro"/>
</dbReference>
<dbReference type="FunCoup" id="A0A482WIC5">
    <property type="interactions" value="761"/>
</dbReference>
<dbReference type="GO" id="GO:0000932">
    <property type="term" value="C:P-body"/>
    <property type="evidence" value="ECO:0007669"/>
    <property type="project" value="UniProtKB-SubCell"/>
</dbReference>
<reference evidence="4 5" key="1">
    <citation type="journal article" date="2017" name="Gigascience">
        <title>Genome sequence of the small brown planthopper, Laodelphax striatellus.</title>
        <authorList>
            <person name="Zhu J."/>
            <person name="Jiang F."/>
            <person name="Wang X."/>
            <person name="Yang P."/>
            <person name="Bao Y."/>
            <person name="Zhao W."/>
            <person name="Wang W."/>
            <person name="Lu H."/>
            <person name="Wang Q."/>
            <person name="Cui N."/>
            <person name="Li J."/>
            <person name="Chen X."/>
            <person name="Luo L."/>
            <person name="Yu J."/>
            <person name="Kang L."/>
            <person name="Cui F."/>
        </authorList>
    </citation>
    <scope>NUCLEOTIDE SEQUENCE [LARGE SCALE GENOMIC DNA]</scope>
    <source>
        <strain evidence="4">Lst14</strain>
    </source>
</reference>
<comment type="caution">
    <text evidence="4">The sequence shown here is derived from an EMBL/GenBank/DDBJ whole genome shotgun (WGS) entry which is preliminary data.</text>
</comment>
<feature type="compositionally biased region" description="Basic residues" evidence="3">
    <location>
        <begin position="294"/>
        <end position="303"/>
    </location>
</feature>
<evidence type="ECO:0000256" key="2">
    <source>
        <dbReference type="ARBA" id="ARBA00022490"/>
    </source>
</evidence>
<dbReference type="OrthoDB" id="8251691at2759"/>
<dbReference type="GO" id="GO:0003723">
    <property type="term" value="F:RNA binding"/>
    <property type="evidence" value="ECO:0007669"/>
    <property type="project" value="TreeGrafter"/>
</dbReference>
<dbReference type="EMBL" id="QKKF02034243">
    <property type="protein sequence ID" value="RZF33264.1"/>
    <property type="molecule type" value="Genomic_DNA"/>
</dbReference>
<feature type="region of interest" description="Disordered" evidence="3">
    <location>
        <begin position="283"/>
        <end position="311"/>
    </location>
</feature>
<sequence>MADDSFFNFPGSSKIDEMSIQEDDPEFDLLNEETFGHGISDDDDWEAQHEQLSHEYNKENKKEPIKQNYEGKEEEVDTNGISERMIQFVLSENEGRSESQSRQDNIMNMPFINLLEMRSFEERDTKFPDENGLGPYHWMASQQIPVSAPPISAPFPKILTLEEIERDLIKPNANKNGNVTTPAPQPPNPVLQKSSPPNLPMPGSQFNYNRLPPPPHTAPPPTFIQQRRPLNMMNMVQPMPGNFVVQPMQPSPHFPVPGAFMPPALQSQPKRFPNDFQRMDVRGGRQPGLEFHNRRQNRGRGGPHHYEPFSTGQRMYRPQQMSQNMVEDEYANLMTVQEKNWLAQIQQYQLNSMNPSRDDYYYTTYMNRKQGNSNRKNNFSGNQRLARETTPKAAYAPLQFENSLGKLQVGSVIAPRKIIDIDVVENVESSNQQVMPTTKQLLMEIEIMHNYVLQLEESDGTEVSSGLTPDSADKLVQHIIERARFNPYMNIHKGRQIVLRLLPFVSNTCPIMKKMVGSMVPVSKKNNGDSQLLLSYLPFIRSWLANIDLDQLIAIGTHVEPAIPHILTNKFAISVLANMVERAEHLMEVNGVLDLKWNNFITKVVKQTLERDSAEGGRNTALLERPVVGIDPVVLRRHLVRCTGSAFTPEQLTIALKTLSNAGPGSTPNS</sequence>